<feature type="compositionally biased region" description="Acidic residues" evidence="2">
    <location>
        <begin position="283"/>
        <end position="298"/>
    </location>
</feature>
<evidence type="ECO:0000313" key="4">
    <source>
        <dbReference type="EMBL" id="OAO15457.1"/>
    </source>
</evidence>
<keyword evidence="1" id="KW-0175">Coiled coil</keyword>
<feature type="transmembrane region" description="Helical" evidence="3">
    <location>
        <begin position="89"/>
        <end position="109"/>
    </location>
</feature>
<keyword evidence="5" id="KW-1185">Reference proteome</keyword>
<accession>A0A196SH20</accession>
<proteinExistence type="predicted"/>
<evidence type="ECO:0000256" key="3">
    <source>
        <dbReference type="SAM" id="Phobius"/>
    </source>
</evidence>
<keyword evidence="3" id="KW-0472">Membrane</keyword>
<dbReference type="AlphaFoldDB" id="A0A196SH20"/>
<dbReference type="EMBL" id="LXWW01000139">
    <property type="protein sequence ID" value="OAO15457.1"/>
    <property type="molecule type" value="Genomic_DNA"/>
</dbReference>
<feature type="compositionally biased region" description="Acidic residues" evidence="2">
    <location>
        <begin position="339"/>
        <end position="348"/>
    </location>
</feature>
<organism evidence="4 5">
    <name type="scientific">Blastocystis sp. subtype 1 (strain ATCC 50177 / NandII)</name>
    <dbReference type="NCBI Taxonomy" id="478820"/>
    <lineage>
        <taxon>Eukaryota</taxon>
        <taxon>Sar</taxon>
        <taxon>Stramenopiles</taxon>
        <taxon>Bigyra</taxon>
        <taxon>Opalozoa</taxon>
        <taxon>Opalinata</taxon>
        <taxon>Blastocystidae</taxon>
        <taxon>Blastocystis</taxon>
    </lineage>
</organism>
<gene>
    <name evidence="4" type="ORF">AV274_2796</name>
</gene>
<feature type="compositionally biased region" description="Low complexity" evidence="2">
    <location>
        <begin position="388"/>
        <end position="416"/>
    </location>
</feature>
<feature type="compositionally biased region" description="Basic and acidic residues" evidence="2">
    <location>
        <begin position="299"/>
        <end position="309"/>
    </location>
</feature>
<feature type="region of interest" description="Disordered" evidence="2">
    <location>
        <begin position="230"/>
        <end position="363"/>
    </location>
</feature>
<dbReference type="Proteomes" id="UP000078348">
    <property type="component" value="Unassembled WGS sequence"/>
</dbReference>
<feature type="compositionally biased region" description="Basic and acidic residues" evidence="2">
    <location>
        <begin position="230"/>
        <end position="248"/>
    </location>
</feature>
<comment type="caution">
    <text evidence="4">The sequence shown here is derived from an EMBL/GenBank/DDBJ whole genome shotgun (WGS) entry which is preliminary data.</text>
</comment>
<dbReference type="OrthoDB" id="10261039at2759"/>
<evidence type="ECO:0000256" key="2">
    <source>
        <dbReference type="SAM" id="MobiDB-lite"/>
    </source>
</evidence>
<feature type="region of interest" description="Disordered" evidence="2">
    <location>
        <begin position="379"/>
        <end position="444"/>
    </location>
</feature>
<feature type="compositionally biased region" description="Basic and acidic residues" evidence="2">
    <location>
        <begin position="260"/>
        <end position="282"/>
    </location>
</feature>
<keyword evidence="3" id="KW-1133">Transmembrane helix</keyword>
<feature type="region of interest" description="Disordered" evidence="2">
    <location>
        <begin position="19"/>
        <end position="85"/>
    </location>
</feature>
<sequence>MLSRTAAVSKQRIAQCVSRSVRNLSSKAAKGKGAERAARKQAPKKAEAVTPKGNEAPKPVSAAPKVENKATLPKEKAPSMEKSKSRKGLEMVGGFVVGAAIAIPLYGVIRYKLNPDSFDELEERLPMYTAFLRKYIPIKWPEQKSESHTHEEEEEEEDKPITITIKKEELATSIQKLLDTMNEEGKDAIDGIPLDHILEVLTAAREMLEEEMAHQTCPVSAADFAIKDVEKSEGKPEEKPEEKKEEWHVSGMKLPFAFIPEEKETPAEPVEEKPEVVEAKPEESEEPEVVEEMSEEPEELKPVEPVEEKPVEEEPEPVEEKPKEIPEEKPVEEKPKAPEEEEKEEEEEWRISTAPWALEEYPAPEPSVDWTHVAALLQQAKHLLSPAETPTPEETTPETPTPETTPETPTPETTPETPTPETPTPEETTPETPLPAEAPIDWEHATELLREARVLALQEKVASLQAEKASLETALEAEKAKAAQEEAEKAKAALAVLAAEKEKEVAAAEATFAASFEQAAAQEKAAEVARVLETYRTEVKKQQTAYIEKLDDFVYAREMAVKGHFLAEEEKLNERWAQRMAREVANVTAEAQEEKEKKEAELAALQGRVEALLEEMKAQEGVLRRAIRVQEYQQLLVTIQSRLLRQENVLPQLAQLAEKAQNDPIVVHLVNRVPKRVAGEGAPDVMHYYAGFEKIRNEARVASKTPEDAGFAGQLLGRAVASVVGTEGVSEEDPLMKVERMEERMQAGDLKGAYSIGVTLEGPTREVMEEWLAEVKERLEFDRVFEMLKKHIERQEIQRN</sequence>
<reference evidence="4 5" key="1">
    <citation type="submission" date="2016-05" db="EMBL/GenBank/DDBJ databases">
        <title>Nuclear genome of Blastocystis sp. subtype 1 NandII.</title>
        <authorList>
            <person name="Gentekaki E."/>
            <person name="Curtis B."/>
            <person name="Stairs C."/>
            <person name="Eme L."/>
            <person name="Herman E."/>
            <person name="Klimes V."/>
            <person name="Arias M.C."/>
            <person name="Elias M."/>
            <person name="Hilliou F."/>
            <person name="Klute M."/>
            <person name="Malik S.-B."/>
            <person name="Pightling A."/>
            <person name="Rachubinski R."/>
            <person name="Salas D."/>
            <person name="Schlacht A."/>
            <person name="Suga H."/>
            <person name="Archibald J."/>
            <person name="Ball S.G."/>
            <person name="Clark G."/>
            <person name="Dacks J."/>
            <person name="Van Der Giezen M."/>
            <person name="Tsaousis A."/>
            <person name="Roger A."/>
        </authorList>
    </citation>
    <scope>NUCLEOTIDE SEQUENCE [LARGE SCALE GENOMIC DNA]</scope>
    <source>
        <strain evidence="5">ATCC 50177 / NandII</strain>
    </source>
</reference>
<evidence type="ECO:0000256" key="1">
    <source>
        <dbReference type="SAM" id="Coils"/>
    </source>
</evidence>
<feature type="compositionally biased region" description="Basic and acidic residues" evidence="2">
    <location>
        <begin position="318"/>
        <end position="338"/>
    </location>
</feature>
<name>A0A196SH20_BLAHN</name>
<keyword evidence="3" id="KW-0812">Transmembrane</keyword>
<feature type="coiled-coil region" evidence="1">
    <location>
        <begin position="454"/>
        <end position="504"/>
    </location>
</feature>
<feature type="coiled-coil region" evidence="1">
    <location>
        <begin position="577"/>
        <end position="622"/>
    </location>
</feature>
<feature type="compositionally biased region" description="Basic and acidic residues" evidence="2">
    <location>
        <begin position="66"/>
        <end position="85"/>
    </location>
</feature>
<evidence type="ECO:0000313" key="5">
    <source>
        <dbReference type="Proteomes" id="UP000078348"/>
    </source>
</evidence>
<protein>
    <submittedName>
        <fullName evidence="4">Zonadhesin</fullName>
    </submittedName>
</protein>